<evidence type="ECO:0000256" key="3">
    <source>
        <dbReference type="ARBA" id="ARBA00022692"/>
    </source>
</evidence>
<dbReference type="PROSITE" id="PS52016">
    <property type="entry name" value="TONB_DEPENDENT_REC_3"/>
    <property type="match status" value="1"/>
</dbReference>
<evidence type="ECO:0000259" key="7">
    <source>
        <dbReference type="Pfam" id="PF00593"/>
    </source>
</evidence>
<proteinExistence type="predicted"/>
<feature type="domain" description="TonB-dependent receptor plug" evidence="8">
    <location>
        <begin position="118"/>
        <end position="234"/>
    </location>
</feature>
<evidence type="ECO:0000313" key="9">
    <source>
        <dbReference type="EMBL" id="VAW30197.1"/>
    </source>
</evidence>
<evidence type="ECO:0000256" key="4">
    <source>
        <dbReference type="ARBA" id="ARBA00023077"/>
    </source>
</evidence>
<dbReference type="FunFam" id="2.60.40.1120:FF:000003">
    <property type="entry name" value="Outer membrane protein Omp121"/>
    <property type="match status" value="1"/>
</dbReference>
<comment type="subcellular location">
    <subcellularLocation>
        <location evidence="1">Cell outer membrane</location>
        <topology evidence="1">Multi-pass membrane protein</topology>
    </subcellularLocation>
</comment>
<dbReference type="InterPro" id="IPR039426">
    <property type="entry name" value="TonB-dep_rcpt-like"/>
</dbReference>
<evidence type="ECO:0000259" key="8">
    <source>
        <dbReference type="Pfam" id="PF07715"/>
    </source>
</evidence>
<evidence type="ECO:0000256" key="6">
    <source>
        <dbReference type="ARBA" id="ARBA00023237"/>
    </source>
</evidence>
<sequence length="1009" mass="111557">MLKKFFTSTAMLMLLFIWGISTAMAQSGTVQGTIVDATNGSPLPGATVQVKGTTSGTVTGLDGKYSISVSGSATLVFSYVGYQSQEISVKPNTTVNVKLKPSASNLNELVVIGYGTVKKKDATGSVTAIASKSFNKGAITSPADLLAGKVAGVQITNTGGAPGSGSVIRIRGGSSLSASNDPLIVVDGVPLANSGIAGMRSPLNTINPEDIATFTVLKDASATAIYGSRASNGVIIITTKKGRIGQPMRIDYSGKFSFYTSPRKESVFGASAFRSLIEDRYKGQNDVLKLLGNSSTDWQNQIFKNSFGTDHYVSLTGAYKTLPYRISVGYTNQDGILKTGNLKRTTLGAFLTPSFFNDHLKVTLNIQGTFVKNKFADQGAIGAATQFNPTNPIKSDSTYTVYYNKPDGTPDSTSTNYGGYYTGTQANGTPVALGPTNPVALLNLTDNHSNVSSLLGNLKLDYKFHFLPELSAHLNLAYNHSKSKGALIVPEYASWTYDPVNGGGTYNAYTQQKKNDLLDFYLNYNKDVKSIQSTFNVMAGYSWQHFYRKDYSENGNYSHTWNMDTINHPTEYYLVSFFGRFNYTFKDRYLLTFTLRDDGTSRFASNNRWGLFPSAAFAWRINEEPWLKDSKVISQLKLRLGYGITGQQNINQGNYPYLPRYTLSQNNAEYQLGNVFYRTLRPEGYNPKIKWEETTTYNLGLDYGFLQNRIYGSLDYYYRKTKDLLNFIPVPAGSNLTNYLLTNIGDLENRGFEFSISGVIISKKDLRWSLSFNASTNTNKITKLTASSNPNYLGVETGGISGGVGNNIQIHSVGYAAYSFYVYQQVYGKDGKPIEGLYVDRNGDGQITNADRYHYEDPAPKFFFGISSNLHYKNWDFSFAGRANFGNYVYNNVSSNIGVYRFLYHPEGPYLGNISTDVTKAGFYNPQYLSDYYIQNASFFRMDNITLSYLFENLNKSDKSPVNLGLSFTVNNAFVITKYTGLDPEVSNGIDNNIYPRPRVFVFGINLQF</sequence>
<dbReference type="SUPFAM" id="SSF49464">
    <property type="entry name" value="Carboxypeptidase regulatory domain-like"/>
    <property type="match status" value="1"/>
</dbReference>
<dbReference type="Pfam" id="PF07715">
    <property type="entry name" value="Plug"/>
    <property type="match status" value="1"/>
</dbReference>
<keyword evidence="2" id="KW-0813">Transport</keyword>
<evidence type="ECO:0000256" key="5">
    <source>
        <dbReference type="ARBA" id="ARBA00023136"/>
    </source>
</evidence>
<feature type="domain" description="TonB-dependent receptor-like beta-barrel" evidence="7">
    <location>
        <begin position="403"/>
        <end position="794"/>
    </location>
</feature>
<keyword evidence="3" id="KW-0812">Transmembrane</keyword>
<dbReference type="InterPro" id="IPR036942">
    <property type="entry name" value="Beta-barrel_TonB_sf"/>
</dbReference>
<dbReference type="Gene3D" id="2.170.130.10">
    <property type="entry name" value="TonB-dependent receptor, plug domain"/>
    <property type="match status" value="1"/>
</dbReference>
<dbReference type="GO" id="GO:0009279">
    <property type="term" value="C:cell outer membrane"/>
    <property type="evidence" value="ECO:0007669"/>
    <property type="project" value="UniProtKB-SubCell"/>
</dbReference>
<dbReference type="InterPro" id="IPR000531">
    <property type="entry name" value="Beta-barrel_TonB"/>
</dbReference>
<accession>A0A3B0UXK8</accession>
<dbReference type="Gene3D" id="2.60.40.1120">
    <property type="entry name" value="Carboxypeptidase-like, regulatory domain"/>
    <property type="match status" value="1"/>
</dbReference>
<protein>
    <submittedName>
        <fullName evidence="9">Outer membrane TonB-dependent transporter, utilization system for glycans and polysaccharides (PUL), SusC family</fullName>
    </submittedName>
</protein>
<dbReference type="SUPFAM" id="SSF56935">
    <property type="entry name" value="Porins"/>
    <property type="match status" value="1"/>
</dbReference>
<gene>
    <name evidence="9" type="ORF">MNBD_BACTEROID07-557</name>
</gene>
<keyword evidence="5" id="KW-0472">Membrane</keyword>
<dbReference type="InterPro" id="IPR008969">
    <property type="entry name" value="CarboxyPept-like_regulatory"/>
</dbReference>
<dbReference type="Gene3D" id="2.40.170.20">
    <property type="entry name" value="TonB-dependent receptor, beta-barrel domain"/>
    <property type="match status" value="1"/>
</dbReference>
<dbReference type="InterPro" id="IPR023996">
    <property type="entry name" value="TonB-dep_OMP_SusC/RagA"/>
</dbReference>
<evidence type="ECO:0000256" key="1">
    <source>
        <dbReference type="ARBA" id="ARBA00004571"/>
    </source>
</evidence>
<dbReference type="InterPro" id="IPR012910">
    <property type="entry name" value="Plug_dom"/>
</dbReference>
<dbReference type="EMBL" id="UOET01000486">
    <property type="protein sequence ID" value="VAW30197.1"/>
    <property type="molecule type" value="Genomic_DNA"/>
</dbReference>
<dbReference type="AlphaFoldDB" id="A0A3B0UXK8"/>
<dbReference type="Pfam" id="PF13715">
    <property type="entry name" value="CarbopepD_reg_2"/>
    <property type="match status" value="1"/>
</dbReference>
<dbReference type="InterPro" id="IPR023997">
    <property type="entry name" value="TonB-dep_OMP_SusC/RagA_CS"/>
</dbReference>
<organism evidence="9">
    <name type="scientific">hydrothermal vent metagenome</name>
    <dbReference type="NCBI Taxonomy" id="652676"/>
    <lineage>
        <taxon>unclassified sequences</taxon>
        <taxon>metagenomes</taxon>
        <taxon>ecological metagenomes</taxon>
    </lineage>
</organism>
<keyword evidence="4" id="KW-0798">TonB box</keyword>
<dbReference type="NCBIfam" id="TIGR04057">
    <property type="entry name" value="SusC_RagA_signa"/>
    <property type="match status" value="1"/>
</dbReference>
<dbReference type="Pfam" id="PF00593">
    <property type="entry name" value="TonB_dep_Rec_b-barrel"/>
    <property type="match status" value="1"/>
</dbReference>
<name>A0A3B0UXK8_9ZZZZ</name>
<keyword evidence="6" id="KW-0998">Cell outer membrane</keyword>
<evidence type="ECO:0000256" key="2">
    <source>
        <dbReference type="ARBA" id="ARBA00022448"/>
    </source>
</evidence>
<reference evidence="9" key="1">
    <citation type="submission" date="2018-06" db="EMBL/GenBank/DDBJ databases">
        <authorList>
            <person name="Zhirakovskaya E."/>
        </authorList>
    </citation>
    <scope>NUCLEOTIDE SEQUENCE</scope>
</reference>
<dbReference type="NCBIfam" id="TIGR04056">
    <property type="entry name" value="OMP_RagA_SusC"/>
    <property type="match status" value="1"/>
</dbReference>
<dbReference type="InterPro" id="IPR037066">
    <property type="entry name" value="Plug_dom_sf"/>
</dbReference>